<evidence type="ECO:0000256" key="7">
    <source>
        <dbReference type="ARBA" id="ARBA00022836"/>
    </source>
</evidence>
<dbReference type="FunFam" id="1.10.8.110:FF:000001">
    <property type="entry name" value="Photosystem I reaction center subunit III"/>
    <property type="match status" value="1"/>
</dbReference>
<dbReference type="GO" id="GO:0009538">
    <property type="term" value="C:photosystem I reaction center"/>
    <property type="evidence" value="ECO:0007669"/>
    <property type="project" value="UniProtKB-UniRule"/>
</dbReference>
<dbReference type="AlphaFoldDB" id="A0A1C9CB49"/>
<keyword evidence="6 14" id="KW-0732">Signal</keyword>
<evidence type="ECO:0000256" key="5">
    <source>
        <dbReference type="ARBA" id="ARBA00022692"/>
    </source>
</evidence>
<dbReference type="InterPro" id="IPR036577">
    <property type="entry name" value="PSI_PsaF_sf"/>
</dbReference>
<dbReference type="RefSeq" id="YP_009293908.1">
    <property type="nucleotide sequence ID" value="NC_031145.1"/>
</dbReference>
<evidence type="ECO:0000256" key="12">
    <source>
        <dbReference type="ARBA" id="ARBA00033433"/>
    </source>
</evidence>
<keyword evidence="15" id="KW-0934">Plastid</keyword>
<geneLocation type="plastid" evidence="15"/>
<evidence type="ECO:0000313" key="15">
    <source>
        <dbReference type="EMBL" id="AOM65596.1"/>
    </source>
</evidence>
<evidence type="ECO:0000256" key="10">
    <source>
        <dbReference type="ARBA" id="ARBA00023136"/>
    </source>
</evidence>
<keyword evidence="7 13" id="KW-0603">Photosystem I</keyword>
<evidence type="ECO:0000256" key="14">
    <source>
        <dbReference type="SAM" id="SignalP"/>
    </source>
</evidence>
<name>A0A1C9CB49_9FLOR</name>
<evidence type="ECO:0000256" key="1">
    <source>
        <dbReference type="ARBA" id="ARBA00004334"/>
    </source>
</evidence>
<accession>A0A1C9CB49</accession>
<comment type="subcellular location">
    <subcellularLocation>
        <location evidence="1">Plastid</location>
        <location evidence="1">Chloroplast thylakoid membrane</location>
    </subcellularLocation>
</comment>
<dbReference type="PANTHER" id="PTHR34939">
    <property type="entry name" value="PHOTOSYSTEM I REACTION CENTER SUBUNIT III, CHLOROPLASTIC"/>
    <property type="match status" value="1"/>
</dbReference>
<evidence type="ECO:0000256" key="3">
    <source>
        <dbReference type="ARBA" id="ARBA00016492"/>
    </source>
</evidence>
<comment type="function">
    <text evidence="11">Probably participates in efficiency of electron transfer from plastocyanin to P700 (or cytochrome c553 in algae and cyanobacteria). This plastocyanin-docking protein contributes to the specific association of plastocyanin to PSI.</text>
</comment>
<keyword evidence="9" id="KW-0793">Thylakoid</keyword>
<reference evidence="15" key="1">
    <citation type="journal article" date="2016" name="BMC Biol.">
        <title>Parallel evolution of highly conserved plastid genome architecture in red seaweeds and seed plants.</title>
        <authorList>
            <person name="Lee J."/>
            <person name="Cho C.H."/>
            <person name="Park S.I."/>
            <person name="Choi J.W."/>
            <person name="Song H.S."/>
            <person name="West J.A."/>
            <person name="Bhattacharya D."/>
            <person name="Yoon H.S."/>
        </authorList>
    </citation>
    <scope>NUCLEOTIDE SEQUENCE</scope>
</reference>
<keyword evidence="4 13" id="KW-0602">Photosynthesis</keyword>
<dbReference type="Pfam" id="PF02507">
    <property type="entry name" value="PSI_PsaF"/>
    <property type="match status" value="1"/>
</dbReference>
<dbReference type="GO" id="GO:0015979">
    <property type="term" value="P:photosynthesis"/>
    <property type="evidence" value="ECO:0007669"/>
    <property type="project" value="UniProtKB-UniRule"/>
</dbReference>
<organism evidence="15">
    <name type="scientific">Ahnfeltia plicata</name>
    <dbReference type="NCBI Taxonomy" id="28023"/>
    <lineage>
        <taxon>Eukaryota</taxon>
        <taxon>Rhodophyta</taxon>
        <taxon>Florideophyceae</taxon>
        <taxon>Ahnfeltiophycidae</taxon>
        <taxon>Ahnfeltiales</taxon>
        <taxon>Ahnfeltiaceae</taxon>
        <taxon>Ahnfeltia</taxon>
    </lineage>
</organism>
<dbReference type="EMBL" id="KX284715">
    <property type="protein sequence ID" value="AOM65596.1"/>
    <property type="molecule type" value="Genomic_DNA"/>
</dbReference>
<dbReference type="GeneID" id="29069775"/>
<evidence type="ECO:0000256" key="13">
    <source>
        <dbReference type="RuleBase" id="RU368107"/>
    </source>
</evidence>
<dbReference type="PANTHER" id="PTHR34939:SF1">
    <property type="entry name" value="PHOTOSYSTEM I REACTION CENTER SUBUNIT III, CHLOROPLASTIC"/>
    <property type="match status" value="1"/>
</dbReference>
<evidence type="ECO:0000256" key="8">
    <source>
        <dbReference type="ARBA" id="ARBA00022989"/>
    </source>
</evidence>
<comment type="function">
    <text evidence="13">Participates in efficiency of electron transfer from plastocyanin to P700 (or cytochrome c553 in algae and cyanobacteria). This plastocyanin-docking protein contributes to the specific association of plastocyanin to PSI.</text>
</comment>
<feature type="chain" id="PRO_5008894045" description="Photosystem I reaction center subunit III" evidence="14">
    <location>
        <begin position="23"/>
        <end position="191"/>
    </location>
</feature>
<keyword evidence="8" id="KW-1133">Transmembrane helix</keyword>
<keyword evidence="5" id="KW-0812">Transmembrane</keyword>
<gene>
    <name evidence="15" type="primary">psaF</name>
    <name evidence="15" type="ORF">Ahnf_111</name>
</gene>
<evidence type="ECO:0000256" key="6">
    <source>
        <dbReference type="ARBA" id="ARBA00022729"/>
    </source>
</evidence>
<dbReference type="SUPFAM" id="SSF81536">
    <property type="entry name" value="Subunit III of photosystem I reaction centre, PsaF"/>
    <property type="match status" value="1"/>
</dbReference>
<proteinExistence type="inferred from homology"/>
<dbReference type="InterPro" id="IPR003666">
    <property type="entry name" value="PSI_PsaF"/>
</dbReference>
<keyword evidence="10" id="KW-0472">Membrane</keyword>
<dbReference type="GO" id="GO:0009535">
    <property type="term" value="C:chloroplast thylakoid membrane"/>
    <property type="evidence" value="ECO:0007669"/>
    <property type="project" value="UniProtKB-SubCell"/>
</dbReference>
<evidence type="ECO:0000256" key="4">
    <source>
        <dbReference type="ARBA" id="ARBA00022531"/>
    </source>
</evidence>
<evidence type="ECO:0000256" key="9">
    <source>
        <dbReference type="ARBA" id="ARBA00023078"/>
    </source>
</evidence>
<dbReference type="Gene3D" id="1.10.8.110">
    <property type="entry name" value="Photosystem I PsaF, reaction centre subunit III"/>
    <property type="match status" value="1"/>
</dbReference>
<evidence type="ECO:0000256" key="2">
    <source>
        <dbReference type="ARBA" id="ARBA00008386"/>
    </source>
</evidence>
<comment type="similarity">
    <text evidence="2 13">Belongs to the PsaF family.</text>
</comment>
<protein>
    <recommendedName>
        <fullName evidence="3 13">Photosystem I reaction center subunit III</fullName>
    </recommendedName>
    <alternativeName>
        <fullName evidence="12 13">PSI-F</fullName>
    </alternativeName>
</protein>
<sequence>MNGEKTVKKLLAILLTLTLSLSLHPLKSYADVAGLQPCKDSSVFTKRLQNSVKRLETRLAKYDASTPPALALQQQIEKTKTRFDKYGKAGLLCGTDGLPHLIADGRWTHAGEFIFPGILFIYITGWIGWVGRGYLQAISTSSKPTEKEIIIDVPLALKFSASGFTWPLAALQEFTSGKLLASNDDITVSPR</sequence>
<feature type="signal peptide" evidence="14">
    <location>
        <begin position="1"/>
        <end position="22"/>
    </location>
</feature>
<evidence type="ECO:0000256" key="11">
    <source>
        <dbReference type="ARBA" id="ARBA00025576"/>
    </source>
</evidence>